<accession>A0AAW1JJE5</accession>
<evidence type="ECO:0008006" key="3">
    <source>
        <dbReference type="Google" id="ProtNLM"/>
    </source>
</evidence>
<protein>
    <recommendedName>
        <fullName evidence="3">Transposase IS30-like HTH domain-containing protein</fullName>
    </recommendedName>
</protein>
<evidence type="ECO:0000313" key="1">
    <source>
        <dbReference type="EMBL" id="KAK9704016.1"/>
    </source>
</evidence>
<dbReference type="AlphaFoldDB" id="A0AAW1JJE5"/>
<dbReference type="Proteomes" id="UP001458880">
    <property type="component" value="Unassembled WGS sequence"/>
</dbReference>
<reference evidence="1 2" key="1">
    <citation type="journal article" date="2024" name="BMC Genomics">
        <title>De novo assembly and annotation of Popillia japonica's genome with initial clues to its potential as an invasive pest.</title>
        <authorList>
            <person name="Cucini C."/>
            <person name="Boschi S."/>
            <person name="Funari R."/>
            <person name="Cardaioli E."/>
            <person name="Iannotti N."/>
            <person name="Marturano G."/>
            <person name="Paoli F."/>
            <person name="Bruttini M."/>
            <person name="Carapelli A."/>
            <person name="Frati F."/>
            <person name="Nardi F."/>
        </authorList>
    </citation>
    <scope>NUCLEOTIDE SEQUENCE [LARGE SCALE GENOMIC DNA]</scope>
    <source>
        <strain evidence="1">DMR45628</strain>
    </source>
</reference>
<sequence>MNRIRMRPNYCQLSDCRRQLVVSRKVKMNRIRMRPNYCQLSDCRRIIGLHEGGIAFREIARRMQRNTATVIRC</sequence>
<evidence type="ECO:0000313" key="2">
    <source>
        <dbReference type="Proteomes" id="UP001458880"/>
    </source>
</evidence>
<proteinExistence type="predicted"/>
<gene>
    <name evidence="1" type="ORF">QE152_g28538</name>
</gene>
<name>A0AAW1JJE5_POPJA</name>
<dbReference type="EMBL" id="JASPKY010000359">
    <property type="protein sequence ID" value="KAK9704016.1"/>
    <property type="molecule type" value="Genomic_DNA"/>
</dbReference>
<keyword evidence="2" id="KW-1185">Reference proteome</keyword>
<organism evidence="1 2">
    <name type="scientific">Popillia japonica</name>
    <name type="common">Japanese beetle</name>
    <dbReference type="NCBI Taxonomy" id="7064"/>
    <lineage>
        <taxon>Eukaryota</taxon>
        <taxon>Metazoa</taxon>
        <taxon>Ecdysozoa</taxon>
        <taxon>Arthropoda</taxon>
        <taxon>Hexapoda</taxon>
        <taxon>Insecta</taxon>
        <taxon>Pterygota</taxon>
        <taxon>Neoptera</taxon>
        <taxon>Endopterygota</taxon>
        <taxon>Coleoptera</taxon>
        <taxon>Polyphaga</taxon>
        <taxon>Scarabaeiformia</taxon>
        <taxon>Scarabaeidae</taxon>
        <taxon>Rutelinae</taxon>
        <taxon>Popillia</taxon>
    </lineage>
</organism>
<comment type="caution">
    <text evidence="1">The sequence shown here is derived from an EMBL/GenBank/DDBJ whole genome shotgun (WGS) entry which is preliminary data.</text>
</comment>